<evidence type="ECO:0000256" key="1">
    <source>
        <dbReference type="SAM" id="MobiDB-lite"/>
    </source>
</evidence>
<dbReference type="Proteomes" id="UP000708208">
    <property type="component" value="Unassembled WGS sequence"/>
</dbReference>
<evidence type="ECO:0000313" key="2">
    <source>
        <dbReference type="EMBL" id="CAG7724322.1"/>
    </source>
</evidence>
<proteinExistence type="predicted"/>
<feature type="compositionally biased region" description="Polar residues" evidence="1">
    <location>
        <begin position="26"/>
        <end position="54"/>
    </location>
</feature>
<reference evidence="2" key="1">
    <citation type="submission" date="2021-06" db="EMBL/GenBank/DDBJ databases">
        <authorList>
            <person name="Hodson N. C."/>
            <person name="Mongue J. A."/>
            <person name="Jaron S. K."/>
        </authorList>
    </citation>
    <scope>NUCLEOTIDE SEQUENCE</scope>
</reference>
<dbReference type="EMBL" id="CAJVCH010108377">
    <property type="protein sequence ID" value="CAG7724322.1"/>
    <property type="molecule type" value="Genomic_DNA"/>
</dbReference>
<keyword evidence="3" id="KW-1185">Reference proteome</keyword>
<protein>
    <submittedName>
        <fullName evidence="2">Uncharacterized protein</fullName>
    </submittedName>
</protein>
<organism evidence="2 3">
    <name type="scientific">Allacma fusca</name>
    <dbReference type="NCBI Taxonomy" id="39272"/>
    <lineage>
        <taxon>Eukaryota</taxon>
        <taxon>Metazoa</taxon>
        <taxon>Ecdysozoa</taxon>
        <taxon>Arthropoda</taxon>
        <taxon>Hexapoda</taxon>
        <taxon>Collembola</taxon>
        <taxon>Symphypleona</taxon>
        <taxon>Sminthuridae</taxon>
        <taxon>Allacma</taxon>
    </lineage>
</organism>
<dbReference type="AlphaFoldDB" id="A0A8J2NSH0"/>
<evidence type="ECO:0000313" key="3">
    <source>
        <dbReference type="Proteomes" id="UP000708208"/>
    </source>
</evidence>
<feature type="region of interest" description="Disordered" evidence="1">
    <location>
        <begin position="1"/>
        <end position="54"/>
    </location>
</feature>
<comment type="caution">
    <text evidence="2">The sequence shown here is derived from an EMBL/GenBank/DDBJ whole genome shotgun (WGS) entry which is preliminary data.</text>
</comment>
<feature type="compositionally biased region" description="Basic and acidic residues" evidence="1">
    <location>
        <begin position="16"/>
        <end position="25"/>
    </location>
</feature>
<sequence>MSYLTLENTRSRSRAKTRDEVRSDVHSTPSANRNRPMTAVATTTIPPAGNNLSRAKNAEFPEDLHFFERNKLQQRPKTSVAPQSFNLSGLADRFCFGVTNQRELSNVTSSDLYERKHEILGNGVNAYYPEWSLYNNASDGRVESDEGSSAKCYRWEGSKNCDLEFMNEGFRYADDDSMSVSELQMEKDYHPVKARGIISEGGDDNTKPGTLKKFMTSVLSMHISQKLFGESGIPSVNLLSSAAKVGEQIYRAGLGVANALFSEQEAVRDDYITYNGYKIHTLGNNICINSVILRGPKDQKLRVVVQTKDTDELDSRAVAKYKCEPRIYINDGKWTLIHGCFEEEGTGTVEIELPPGLSLSDITSEGTFNGFIFIDLP</sequence>
<accession>A0A8J2NSH0</accession>
<gene>
    <name evidence="2" type="ORF">AFUS01_LOCUS13355</name>
</gene>
<name>A0A8J2NSH0_9HEXA</name>